<organism evidence="2 3">
    <name type="scientific">Cellulomonas pakistanensis</name>
    <dbReference type="NCBI Taxonomy" id="992287"/>
    <lineage>
        <taxon>Bacteria</taxon>
        <taxon>Bacillati</taxon>
        <taxon>Actinomycetota</taxon>
        <taxon>Actinomycetes</taxon>
        <taxon>Micrococcales</taxon>
        <taxon>Cellulomonadaceae</taxon>
        <taxon>Cellulomonas</taxon>
    </lineage>
</organism>
<dbReference type="EMBL" id="BONO01000024">
    <property type="protein sequence ID" value="GIG37557.1"/>
    <property type="molecule type" value="Genomic_DNA"/>
</dbReference>
<reference evidence="2" key="1">
    <citation type="submission" date="2021-01" db="EMBL/GenBank/DDBJ databases">
        <title>Whole genome shotgun sequence of Cellulomonas pakistanensis NBRC 110800.</title>
        <authorList>
            <person name="Komaki H."/>
            <person name="Tamura T."/>
        </authorList>
    </citation>
    <scope>NUCLEOTIDE SEQUENCE</scope>
    <source>
        <strain evidence="2">NBRC 110800</strain>
    </source>
</reference>
<accession>A0A919U822</accession>
<name>A0A919U822_9CELL</name>
<protein>
    <submittedName>
        <fullName evidence="2">Uncharacterized protein</fullName>
    </submittedName>
</protein>
<feature type="region of interest" description="Disordered" evidence="1">
    <location>
        <begin position="18"/>
        <end position="47"/>
    </location>
</feature>
<dbReference type="Proteomes" id="UP000642125">
    <property type="component" value="Unassembled WGS sequence"/>
</dbReference>
<dbReference type="RefSeq" id="WP_203669534.1">
    <property type="nucleotide sequence ID" value="NZ_BONO01000024.1"/>
</dbReference>
<evidence type="ECO:0000313" key="2">
    <source>
        <dbReference type="EMBL" id="GIG37557.1"/>
    </source>
</evidence>
<gene>
    <name evidence="2" type="ORF">Cpa01nite_29380</name>
</gene>
<proteinExistence type="predicted"/>
<keyword evidence="3" id="KW-1185">Reference proteome</keyword>
<evidence type="ECO:0000256" key="1">
    <source>
        <dbReference type="SAM" id="MobiDB-lite"/>
    </source>
</evidence>
<comment type="caution">
    <text evidence="2">The sequence shown here is derived from an EMBL/GenBank/DDBJ whole genome shotgun (WGS) entry which is preliminary data.</text>
</comment>
<dbReference type="AlphaFoldDB" id="A0A919U822"/>
<evidence type="ECO:0000313" key="3">
    <source>
        <dbReference type="Proteomes" id="UP000642125"/>
    </source>
</evidence>
<sequence>MRLRKRRRAALPLDWVPPREGYYRGLGPNGEAVKRTGPPPPMPPTEEGIRRLERIEQAARDRAAAGAREPAT</sequence>